<evidence type="ECO:0000256" key="10">
    <source>
        <dbReference type="PIRSR" id="PIRSR610347-2"/>
    </source>
</evidence>
<evidence type="ECO:0000256" key="5">
    <source>
        <dbReference type="ARBA" id="ARBA00022801"/>
    </source>
</evidence>
<dbReference type="FunFam" id="3.30.870.10:FF:000031">
    <property type="entry name" value="Tyrosyl-DNA phosphodiesterase 1"/>
    <property type="match status" value="1"/>
</dbReference>
<keyword evidence="13" id="KW-1185">Reference proteome</keyword>
<feature type="site" description="Interaction with DNA" evidence="11">
    <location>
        <position position="358"/>
    </location>
</feature>
<accession>A0A2R6W8H6</accession>
<dbReference type="PANTHER" id="PTHR12415:SF0">
    <property type="entry name" value="TYROSYL-DNA PHOSPHODIESTERASE 1"/>
    <property type="match status" value="1"/>
</dbReference>
<gene>
    <name evidence="12" type="ORF">MARPO_0129s0047</name>
</gene>
<dbReference type="EMBL" id="KZ772801">
    <property type="protein sequence ID" value="PTQ30166.1"/>
    <property type="molecule type" value="Genomic_DNA"/>
</dbReference>
<dbReference type="Proteomes" id="UP000244005">
    <property type="component" value="Unassembled WGS sequence"/>
</dbReference>
<keyword evidence="3" id="KW-0540">Nuclease</keyword>
<evidence type="ECO:0000313" key="13">
    <source>
        <dbReference type="Proteomes" id="UP000244005"/>
    </source>
</evidence>
<dbReference type="CDD" id="cd09122">
    <property type="entry name" value="PLDc_Tdp1_1"/>
    <property type="match status" value="1"/>
</dbReference>
<feature type="binding site" evidence="10">
    <location>
        <position position="337"/>
    </location>
    <ligand>
        <name>substrate</name>
    </ligand>
</feature>
<keyword evidence="7" id="KW-0234">DNA repair</keyword>
<dbReference type="Pfam" id="PF06087">
    <property type="entry name" value="Tyr-DNA_phospho"/>
    <property type="match status" value="1"/>
</dbReference>
<comment type="similarity">
    <text evidence="2">Belongs to the tyrosyl-DNA phosphodiesterase family.</text>
</comment>
<evidence type="ECO:0000256" key="1">
    <source>
        <dbReference type="ARBA" id="ARBA00004123"/>
    </source>
</evidence>
<dbReference type="GO" id="GO:0004527">
    <property type="term" value="F:exonuclease activity"/>
    <property type="evidence" value="ECO:0007669"/>
    <property type="project" value="UniProtKB-KW"/>
</dbReference>
<dbReference type="Gramene" id="Mp2g10240.2">
    <property type="protein sequence ID" value="Mp2g10240.2.cds"/>
    <property type="gene ID" value="Mp2g10240"/>
</dbReference>
<keyword evidence="5" id="KW-0378">Hydrolase</keyword>
<comment type="subcellular location">
    <subcellularLocation>
        <location evidence="1">Nucleus</location>
    </subcellularLocation>
</comment>
<feature type="active site" description="Proton donor/acceptor" evidence="9">
    <location>
        <position position="335"/>
    </location>
</feature>
<evidence type="ECO:0000256" key="4">
    <source>
        <dbReference type="ARBA" id="ARBA00022763"/>
    </source>
</evidence>
<name>A0A2R6W8H6_MARPO</name>
<dbReference type="AlphaFoldDB" id="A0A2R6W8H6"/>
<dbReference type="Gene3D" id="3.30.870.10">
    <property type="entry name" value="Endonuclease Chain A"/>
    <property type="match status" value="1"/>
</dbReference>
<evidence type="ECO:0000256" key="11">
    <source>
        <dbReference type="PIRSR" id="PIRSR610347-3"/>
    </source>
</evidence>
<keyword evidence="8" id="KW-0539">Nucleus</keyword>
<dbReference type="SUPFAM" id="SSF56024">
    <property type="entry name" value="Phospholipase D/nuclease"/>
    <property type="match status" value="2"/>
</dbReference>
<feature type="binding site" evidence="10">
    <location>
        <position position="139"/>
    </location>
    <ligand>
        <name>substrate</name>
    </ligand>
</feature>
<evidence type="ECO:0000256" key="9">
    <source>
        <dbReference type="PIRSR" id="PIRSR610347-1"/>
    </source>
</evidence>
<dbReference type="GO" id="GO:0006281">
    <property type="term" value="P:DNA repair"/>
    <property type="evidence" value="ECO:0007669"/>
    <property type="project" value="UniProtKB-KW"/>
</dbReference>
<dbReference type="GO" id="GO:0008081">
    <property type="term" value="F:phosphoric diester hydrolase activity"/>
    <property type="evidence" value="ECO:0007669"/>
    <property type="project" value="InterPro"/>
</dbReference>
<dbReference type="InterPro" id="IPR010347">
    <property type="entry name" value="Tdp1"/>
</dbReference>
<evidence type="ECO:0000256" key="6">
    <source>
        <dbReference type="ARBA" id="ARBA00022839"/>
    </source>
</evidence>
<sequence>MASAQDSVAFLTALSTDGSVDGSVPPLAVYTGENIFGRDDCHVFGKKISRKHLRLTAWSDEREDHFDVYVGDVQVAILSNYMVDVDWILSECPLLRRIPVIMIHGERGGSLDLLNNRKSKNWVLYQPPLPISFGTHHSKAMLLLYETGLRVVVHTANLIHADWNNKTQGLWMQDFPRKTSLTHRVSSGFEEDLVEYLTHLKVRLVASVPGYHRDRDISKFGHMKMLQLLKDERFDSDFVRSPLVFQFSSLGSINEQWIDEMRSSMSAGKTTSGDDLGIGEVSFVWPTVEDIRCSLEGYAAGNSVPSPQKNVKAVQKSYWAKWRADHCGRGRAMPHIKTYARYNGQTLAWFLLTSSNLSKAAWGSLQKQNSQLMIRSYELGVLFLPSTVQRAVGSTFSCTGNAHSKEIGRAEASTFSENEYQQLRGRPGRLVTTNWEDDPSFEPFARLPVPYSLPPPRYGPRDVPWSWDCVYTKPDIFGEVWPRDVQFYAAQGPM</sequence>
<evidence type="ECO:0000313" key="12">
    <source>
        <dbReference type="EMBL" id="PTQ30166.1"/>
    </source>
</evidence>
<evidence type="ECO:0000256" key="3">
    <source>
        <dbReference type="ARBA" id="ARBA00022722"/>
    </source>
</evidence>
<dbReference type="OrthoDB" id="47785at2759"/>
<reference evidence="13" key="1">
    <citation type="journal article" date="2017" name="Cell">
        <title>Insights into land plant evolution garnered from the Marchantia polymorpha genome.</title>
        <authorList>
            <person name="Bowman J.L."/>
            <person name="Kohchi T."/>
            <person name="Yamato K.T."/>
            <person name="Jenkins J."/>
            <person name="Shu S."/>
            <person name="Ishizaki K."/>
            <person name="Yamaoka S."/>
            <person name="Nishihama R."/>
            <person name="Nakamura Y."/>
            <person name="Berger F."/>
            <person name="Adam C."/>
            <person name="Aki S.S."/>
            <person name="Althoff F."/>
            <person name="Araki T."/>
            <person name="Arteaga-Vazquez M.A."/>
            <person name="Balasubrmanian S."/>
            <person name="Barry K."/>
            <person name="Bauer D."/>
            <person name="Boehm C.R."/>
            <person name="Briginshaw L."/>
            <person name="Caballero-Perez J."/>
            <person name="Catarino B."/>
            <person name="Chen F."/>
            <person name="Chiyoda S."/>
            <person name="Chovatia M."/>
            <person name="Davies K.M."/>
            <person name="Delmans M."/>
            <person name="Demura T."/>
            <person name="Dierschke T."/>
            <person name="Dolan L."/>
            <person name="Dorantes-Acosta A.E."/>
            <person name="Eklund D.M."/>
            <person name="Florent S.N."/>
            <person name="Flores-Sandoval E."/>
            <person name="Fujiyama A."/>
            <person name="Fukuzawa H."/>
            <person name="Galik B."/>
            <person name="Grimanelli D."/>
            <person name="Grimwood J."/>
            <person name="Grossniklaus U."/>
            <person name="Hamada T."/>
            <person name="Haseloff J."/>
            <person name="Hetherington A.J."/>
            <person name="Higo A."/>
            <person name="Hirakawa Y."/>
            <person name="Hundley H.N."/>
            <person name="Ikeda Y."/>
            <person name="Inoue K."/>
            <person name="Inoue S.I."/>
            <person name="Ishida S."/>
            <person name="Jia Q."/>
            <person name="Kakita M."/>
            <person name="Kanazawa T."/>
            <person name="Kawai Y."/>
            <person name="Kawashima T."/>
            <person name="Kennedy M."/>
            <person name="Kinose K."/>
            <person name="Kinoshita T."/>
            <person name="Kohara Y."/>
            <person name="Koide E."/>
            <person name="Komatsu K."/>
            <person name="Kopischke S."/>
            <person name="Kubo M."/>
            <person name="Kyozuka J."/>
            <person name="Lagercrantz U."/>
            <person name="Lin S.S."/>
            <person name="Lindquist E."/>
            <person name="Lipzen A.M."/>
            <person name="Lu C.W."/>
            <person name="De Luna E."/>
            <person name="Martienssen R.A."/>
            <person name="Minamino N."/>
            <person name="Mizutani M."/>
            <person name="Mizutani M."/>
            <person name="Mochizuki N."/>
            <person name="Monte I."/>
            <person name="Mosher R."/>
            <person name="Nagasaki H."/>
            <person name="Nakagami H."/>
            <person name="Naramoto S."/>
            <person name="Nishitani K."/>
            <person name="Ohtani M."/>
            <person name="Okamoto T."/>
            <person name="Okumura M."/>
            <person name="Phillips J."/>
            <person name="Pollak B."/>
            <person name="Reinders A."/>
            <person name="Rovekamp M."/>
            <person name="Sano R."/>
            <person name="Sawa S."/>
            <person name="Schmid M.W."/>
            <person name="Shirakawa M."/>
            <person name="Solano R."/>
            <person name="Spunde A."/>
            <person name="Suetsugu N."/>
            <person name="Sugano S."/>
            <person name="Sugiyama A."/>
            <person name="Sun R."/>
            <person name="Suzuki Y."/>
            <person name="Takenaka M."/>
            <person name="Takezawa D."/>
            <person name="Tomogane H."/>
            <person name="Tsuzuki M."/>
            <person name="Ueda T."/>
            <person name="Umeda M."/>
            <person name="Ward J.M."/>
            <person name="Watanabe Y."/>
            <person name="Yazaki K."/>
            <person name="Yokoyama R."/>
            <person name="Yoshitake Y."/>
            <person name="Yotsui I."/>
            <person name="Zachgo S."/>
            <person name="Schmutz J."/>
        </authorList>
    </citation>
    <scope>NUCLEOTIDE SEQUENCE [LARGE SCALE GENOMIC DNA]</scope>
    <source>
        <strain evidence="13">Tak-1</strain>
    </source>
</reference>
<evidence type="ECO:0000256" key="7">
    <source>
        <dbReference type="ARBA" id="ARBA00023204"/>
    </source>
</evidence>
<feature type="active site" description="Nucleophile" evidence="9">
    <location>
        <position position="137"/>
    </location>
</feature>
<dbReference type="GO" id="GO:0005634">
    <property type="term" value="C:nucleus"/>
    <property type="evidence" value="ECO:0007669"/>
    <property type="project" value="UniProtKB-SubCell"/>
</dbReference>
<proteinExistence type="inferred from homology"/>
<keyword evidence="4" id="KW-0227">DNA damage</keyword>
<evidence type="ECO:0000256" key="2">
    <source>
        <dbReference type="ARBA" id="ARBA00010205"/>
    </source>
</evidence>
<keyword evidence="6" id="KW-0269">Exonuclease</keyword>
<evidence type="ECO:0008006" key="14">
    <source>
        <dbReference type="Google" id="ProtNLM"/>
    </source>
</evidence>
<evidence type="ECO:0000256" key="8">
    <source>
        <dbReference type="ARBA" id="ARBA00023242"/>
    </source>
</evidence>
<dbReference type="PANTHER" id="PTHR12415">
    <property type="entry name" value="TYROSYL-DNA PHOSPHODIESTERASE 1"/>
    <property type="match status" value="1"/>
</dbReference>
<organism evidence="12 13">
    <name type="scientific">Marchantia polymorpha</name>
    <name type="common">Common liverwort</name>
    <name type="synonym">Marchantia aquatica</name>
    <dbReference type="NCBI Taxonomy" id="3197"/>
    <lineage>
        <taxon>Eukaryota</taxon>
        <taxon>Viridiplantae</taxon>
        <taxon>Streptophyta</taxon>
        <taxon>Embryophyta</taxon>
        <taxon>Marchantiophyta</taxon>
        <taxon>Marchantiopsida</taxon>
        <taxon>Marchantiidae</taxon>
        <taxon>Marchantiales</taxon>
        <taxon>Marchantiaceae</taxon>
        <taxon>Marchantia</taxon>
    </lineage>
</organism>
<protein>
    <recommendedName>
        <fullName evidence="14">Tyrosyl-DNA phosphodiesterase 1</fullName>
    </recommendedName>
</protein>